<evidence type="ECO:0000313" key="7">
    <source>
        <dbReference type="Proteomes" id="UP000287502"/>
    </source>
</evidence>
<evidence type="ECO:0000256" key="1">
    <source>
        <dbReference type="ARBA" id="ARBA00022490"/>
    </source>
</evidence>
<dbReference type="GO" id="GO:0000028">
    <property type="term" value="P:ribosomal small subunit assembly"/>
    <property type="evidence" value="ECO:0007669"/>
    <property type="project" value="TreeGrafter"/>
</dbReference>
<dbReference type="GO" id="GO:0006412">
    <property type="term" value="P:translation"/>
    <property type="evidence" value="ECO:0007669"/>
    <property type="project" value="TreeGrafter"/>
</dbReference>
<sequence>MGNFIEKDISSKVRNALGPIVKEIGVDIFDVTFRREKTGRTLRIVIDREESLPGLEECAEVSRRISKWLDEADLIPYDGYSLEVSTPGLERPLRSEKDFLKFSGKICKVTAKEKDDTGRKSYTGAILGVENGSLKLFVEKENKEFCIKLDNIAKAVLQLDF</sequence>
<dbReference type="Pfam" id="PF17384">
    <property type="entry name" value="DUF150_C"/>
    <property type="match status" value="1"/>
</dbReference>
<evidence type="ECO:0000256" key="3">
    <source>
        <dbReference type="HAMAP-Rule" id="MF_01077"/>
    </source>
</evidence>
<dbReference type="AlphaFoldDB" id="A0A410JY82"/>
<evidence type="ECO:0000259" key="5">
    <source>
        <dbReference type="Pfam" id="PF17384"/>
    </source>
</evidence>
<organism evidence="6 7">
    <name type="scientific">Geovibrio thiophilus</name>
    <dbReference type="NCBI Taxonomy" id="139438"/>
    <lineage>
        <taxon>Bacteria</taxon>
        <taxon>Pseudomonadati</taxon>
        <taxon>Deferribacterota</taxon>
        <taxon>Deferribacteres</taxon>
        <taxon>Deferribacterales</taxon>
        <taxon>Geovibrionaceae</taxon>
        <taxon>Geovibrio</taxon>
    </lineage>
</organism>
<accession>A0A410JY82</accession>
<dbReference type="SUPFAM" id="SSF75420">
    <property type="entry name" value="YhbC-like, N-terminal domain"/>
    <property type="match status" value="1"/>
</dbReference>
<comment type="function">
    <text evidence="3">Required for maturation of 30S ribosomal subunits.</text>
</comment>
<dbReference type="SUPFAM" id="SSF74942">
    <property type="entry name" value="YhbC-like, C-terminal domain"/>
    <property type="match status" value="1"/>
</dbReference>
<dbReference type="Pfam" id="PF02576">
    <property type="entry name" value="RimP_N"/>
    <property type="match status" value="1"/>
</dbReference>
<dbReference type="InterPro" id="IPR028989">
    <property type="entry name" value="RimP_N"/>
</dbReference>
<dbReference type="GO" id="GO:0005829">
    <property type="term" value="C:cytosol"/>
    <property type="evidence" value="ECO:0007669"/>
    <property type="project" value="TreeGrafter"/>
</dbReference>
<protein>
    <recommendedName>
        <fullName evidence="3">Ribosome maturation factor RimP</fullName>
    </recommendedName>
</protein>
<comment type="similarity">
    <text evidence="3">Belongs to the RimP family.</text>
</comment>
<dbReference type="EMBL" id="CP035108">
    <property type="protein sequence ID" value="QAR33079.1"/>
    <property type="molecule type" value="Genomic_DNA"/>
</dbReference>
<evidence type="ECO:0000259" key="4">
    <source>
        <dbReference type="Pfam" id="PF02576"/>
    </source>
</evidence>
<keyword evidence="2 3" id="KW-0690">Ribosome biogenesis</keyword>
<dbReference type="Gene3D" id="3.30.300.70">
    <property type="entry name" value="RimP-like superfamily, N-terminal"/>
    <property type="match status" value="1"/>
</dbReference>
<dbReference type="OrthoDB" id="9805006at2"/>
<proteinExistence type="inferred from homology"/>
<reference evidence="6 7" key="1">
    <citation type="submission" date="2019-01" db="EMBL/GenBank/DDBJ databases">
        <title>Geovibrio thiophilus DSM 11263, complete genome.</title>
        <authorList>
            <person name="Spring S."/>
            <person name="Bunk B."/>
            <person name="Sproer C."/>
        </authorList>
    </citation>
    <scope>NUCLEOTIDE SEQUENCE [LARGE SCALE GENOMIC DNA]</scope>
    <source>
        <strain evidence="6 7">DSM 11263</strain>
    </source>
</reference>
<dbReference type="CDD" id="cd01734">
    <property type="entry name" value="YlxS_C"/>
    <property type="match status" value="1"/>
</dbReference>
<name>A0A410JY82_9BACT</name>
<keyword evidence="7" id="KW-1185">Reference proteome</keyword>
<dbReference type="HAMAP" id="MF_01077">
    <property type="entry name" value="RimP"/>
    <property type="match status" value="1"/>
</dbReference>
<dbReference type="InterPro" id="IPR028998">
    <property type="entry name" value="RimP_C"/>
</dbReference>
<gene>
    <name evidence="3" type="primary">rimP</name>
    <name evidence="6" type="ORF">EP073_06570</name>
</gene>
<dbReference type="InterPro" id="IPR003728">
    <property type="entry name" value="Ribosome_maturation_RimP"/>
</dbReference>
<dbReference type="PANTHER" id="PTHR33867:SF1">
    <property type="entry name" value="RIBOSOME MATURATION FACTOR RIMP"/>
    <property type="match status" value="1"/>
</dbReference>
<feature type="domain" description="Ribosome maturation factor RimP C-terminal" evidence="5">
    <location>
        <begin position="93"/>
        <end position="161"/>
    </location>
</feature>
<dbReference type="RefSeq" id="WP_128466365.1">
    <property type="nucleotide sequence ID" value="NZ_CP035108.1"/>
</dbReference>
<dbReference type="FunFam" id="3.30.300.70:FF:000001">
    <property type="entry name" value="Ribosome maturation factor RimP"/>
    <property type="match status" value="1"/>
</dbReference>
<dbReference type="KEGG" id="gtl:EP073_06570"/>
<evidence type="ECO:0000313" key="6">
    <source>
        <dbReference type="EMBL" id="QAR33079.1"/>
    </source>
</evidence>
<dbReference type="Proteomes" id="UP000287502">
    <property type="component" value="Chromosome"/>
</dbReference>
<dbReference type="Gene3D" id="2.30.30.180">
    <property type="entry name" value="Ribosome maturation factor RimP, C-terminal domain"/>
    <property type="match status" value="1"/>
</dbReference>
<keyword evidence="1 3" id="KW-0963">Cytoplasm</keyword>
<feature type="domain" description="Ribosome maturation factor RimP N-terminal" evidence="4">
    <location>
        <begin position="17"/>
        <end position="90"/>
    </location>
</feature>
<dbReference type="PANTHER" id="PTHR33867">
    <property type="entry name" value="RIBOSOME MATURATION FACTOR RIMP"/>
    <property type="match status" value="1"/>
</dbReference>
<dbReference type="InterPro" id="IPR036847">
    <property type="entry name" value="RimP_C_sf"/>
</dbReference>
<comment type="subcellular location">
    <subcellularLocation>
        <location evidence="3">Cytoplasm</location>
    </subcellularLocation>
</comment>
<dbReference type="InterPro" id="IPR035956">
    <property type="entry name" value="RimP_N_sf"/>
</dbReference>
<evidence type="ECO:0000256" key="2">
    <source>
        <dbReference type="ARBA" id="ARBA00022517"/>
    </source>
</evidence>